<dbReference type="AlphaFoldDB" id="A0A7W7W7V3"/>
<evidence type="ECO:0000256" key="1">
    <source>
        <dbReference type="SAM" id="MobiDB-lite"/>
    </source>
</evidence>
<protein>
    <submittedName>
        <fullName evidence="2">Uncharacterized protein</fullName>
    </submittedName>
</protein>
<gene>
    <name evidence="2" type="ORF">FHR32_001548</name>
</gene>
<name>A0A7W7W7V3_9ACTN</name>
<organism evidence="2 3">
    <name type="scientific">Streptosporangium album</name>
    <dbReference type="NCBI Taxonomy" id="47479"/>
    <lineage>
        <taxon>Bacteria</taxon>
        <taxon>Bacillati</taxon>
        <taxon>Actinomycetota</taxon>
        <taxon>Actinomycetes</taxon>
        <taxon>Streptosporangiales</taxon>
        <taxon>Streptosporangiaceae</taxon>
        <taxon>Streptosporangium</taxon>
    </lineage>
</organism>
<proteinExistence type="predicted"/>
<evidence type="ECO:0000313" key="3">
    <source>
        <dbReference type="Proteomes" id="UP000534286"/>
    </source>
</evidence>
<sequence>MSLLEEADGWRYGLFVTNTRTGQLYFLEARHRVHARVEDRIRSGKSTGLGRLLHLRARPGPARLTPPLMSLDRRLRRKPPTSARGTDADPTRQPGRTAAQQLENMIDKTAEDRLHTDKTRSRLTRD</sequence>
<keyword evidence="3" id="KW-1185">Reference proteome</keyword>
<evidence type="ECO:0000313" key="2">
    <source>
        <dbReference type="EMBL" id="MBB4937243.1"/>
    </source>
</evidence>
<feature type="region of interest" description="Disordered" evidence="1">
    <location>
        <begin position="72"/>
        <end position="126"/>
    </location>
</feature>
<accession>A0A7W7W7V3</accession>
<dbReference type="EMBL" id="JACHJU010000001">
    <property type="protein sequence ID" value="MBB4937243.1"/>
    <property type="molecule type" value="Genomic_DNA"/>
</dbReference>
<feature type="compositionally biased region" description="Basic and acidic residues" evidence="1">
    <location>
        <begin position="105"/>
        <end position="126"/>
    </location>
</feature>
<reference evidence="2 3" key="1">
    <citation type="submission" date="2020-08" db="EMBL/GenBank/DDBJ databases">
        <title>Sequencing the genomes of 1000 actinobacteria strains.</title>
        <authorList>
            <person name="Klenk H.-P."/>
        </authorList>
    </citation>
    <scope>NUCLEOTIDE SEQUENCE [LARGE SCALE GENOMIC DNA]</scope>
    <source>
        <strain evidence="2 3">DSM 43023</strain>
    </source>
</reference>
<dbReference type="Proteomes" id="UP000534286">
    <property type="component" value="Unassembled WGS sequence"/>
</dbReference>
<comment type="caution">
    <text evidence="2">The sequence shown here is derived from an EMBL/GenBank/DDBJ whole genome shotgun (WGS) entry which is preliminary data.</text>
</comment>